<feature type="compositionally biased region" description="Polar residues" evidence="1">
    <location>
        <begin position="1083"/>
        <end position="1101"/>
    </location>
</feature>
<evidence type="ECO:0000259" key="2">
    <source>
        <dbReference type="PROSITE" id="PS50238"/>
    </source>
</evidence>
<feature type="compositionally biased region" description="Low complexity" evidence="1">
    <location>
        <begin position="462"/>
        <end position="477"/>
    </location>
</feature>
<feature type="compositionally biased region" description="Low complexity" evidence="1">
    <location>
        <begin position="1270"/>
        <end position="1279"/>
    </location>
</feature>
<feature type="compositionally biased region" description="Polar residues" evidence="1">
    <location>
        <begin position="891"/>
        <end position="925"/>
    </location>
</feature>
<feature type="compositionally biased region" description="Polar residues" evidence="1">
    <location>
        <begin position="963"/>
        <end position="984"/>
    </location>
</feature>
<feature type="region of interest" description="Disordered" evidence="1">
    <location>
        <begin position="313"/>
        <end position="343"/>
    </location>
</feature>
<feature type="compositionally biased region" description="Low complexity" evidence="1">
    <location>
        <begin position="1136"/>
        <end position="1154"/>
    </location>
</feature>
<dbReference type="Pfam" id="PF08101">
    <property type="entry name" value="Msb1-Mug8_dom"/>
    <property type="match status" value="1"/>
</dbReference>
<feature type="region of interest" description="Disordered" evidence="1">
    <location>
        <begin position="27"/>
        <end position="48"/>
    </location>
</feature>
<feature type="region of interest" description="Disordered" evidence="1">
    <location>
        <begin position="510"/>
        <end position="545"/>
    </location>
</feature>
<reference evidence="3" key="1">
    <citation type="submission" date="2021-06" db="EMBL/GenBank/DDBJ databases">
        <authorList>
            <person name="Kallberg Y."/>
            <person name="Tangrot J."/>
            <person name="Rosling A."/>
        </authorList>
    </citation>
    <scope>NUCLEOTIDE SEQUENCE</scope>
    <source>
        <strain evidence="3">87-6 pot B 2015</strain>
    </source>
</reference>
<dbReference type="SUPFAM" id="SSF48350">
    <property type="entry name" value="GTPase activation domain, GAP"/>
    <property type="match status" value="1"/>
</dbReference>
<feature type="compositionally biased region" description="Low complexity" evidence="1">
    <location>
        <begin position="1445"/>
        <end position="1457"/>
    </location>
</feature>
<proteinExistence type="predicted"/>
<dbReference type="InterPro" id="IPR000198">
    <property type="entry name" value="RhoGAP_dom"/>
</dbReference>
<dbReference type="InterPro" id="IPR037508">
    <property type="entry name" value="Msb1/Mug8"/>
</dbReference>
<organism evidence="3 4">
    <name type="scientific">Funneliformis mosseae</name>
    <name type="common">Endomycorrhizal fungus</name>
    <name type="synonym">Glomus mosseae</name>
    <dbReference type="NCBI Taxonomy" id="27381"/>
    <lineage>
        <taxon>Eukaryota</taxon>
        <taxon>Fungi</taxon>
        <taxon>Fungi incertae sedis</taxon>
        <taxon>Mucoromycota</taxon>
        <taxon>Glomeromycotina</taxon>
        <taxon>Glomeromycetes</taxon>
        <taxon>Glomerales</taxon>
        <taxon>Glomeraceae</taxon>
        <taxon>Funneliformis</taxon>
    </lineage>
</organism>
<feature type="compositionally biased region" description="Polar residues" evidence="1">
    <location>
        <begin position="1016"/>
        <end position="1032"/>
    </location>
</feature>
<feature type="compositionally biased region" description="Basic residues" evidence="1">
    <location>
        <begin position="1472"/>
        <end position="1486"/>
    </location>
</feature>
<dbReference type="PROSITE" id="PS50238">
    <property type="entry name" value="RHOGAP"/>
    <property type="match status" value="1"/>
</dbReference>
<feature type="compositionally biased region" description="Polar residues" evidence="1">
    <location>
        <begin position="510"/>
        <end position="527"/>
    </location>
</feature>
<accession>A0A9N9GM41</accession>
<evidence type="ECO:0000256" key="1">
    <source>
        <dbReference type="SAM" id="MobiDB-lite"/>
    </source>
</evidence>
<comment type="caution">
    <text evidence="3">The sequence shown here is derived from an EMBL/GenBank/DDBJ whole genome shotgun (WGS) entry which is preliminary data.</text>
</comment>
<feature type="domain" description="Rho-GAP" evidence="2">
    <location>
        <begin position="54"/>
        <end position="240"/>
    </location>
</feature>
<dbReference type="EMBL" id="CAJVPP010002785">
    <property type="protein sequence ID" value="CAG8611747.1"/>
    <property type="molecule type" value="Genomic_DNA"/>
</dbReference>
<feature type="region of interest" description="Disordered" evidence="1">
    <location>
        <begin position="1445"/>
        <end position="1486"/>
    </location>
</feature>
<feature type="compositionally biased region" description="Low complexity" evidence="1">
    <location>
        <begin position="926"/>
        <end position="939"/>
    </location>
</feature>
<gene>
    <name evidence="3" type="ORF">FMOSSE_LOCUS9499</name>
</gene>
<dbReference type="InterPro" id="IPR008936">
    <property type="entry name" value="Rho_GTPase_activation_prot"/>
</dbReference>
<feature type="region of interest" description="Disordered" evidence="1">
    <location>
        <begin position="682"/>
        <end position="737"/>
    </location>
</feature>
<feature type="region of interest" description="Disordered" evidence="1">
    <location>
        <begin position="1268"/>
        <end position="1334"/>
    </location>
</feature>
<evidence type="ECO:0000313" key="3">
    <source>
        <dbReference type="EMBL" id="CAG8611747.1"/>
    </source>
</evidence>
<evidence type="ECO:0000313" key="4">
    <source>
        <dbReference type="Proteomes" id="UP000789375"/>
    </source>
</evidence>
<name>A0A9N9GM41_FUNMO</name>
<feature type="compositionally biased region" description="Basic and acidic residues" evidence="1">
    <location>
        <begin position="528"/>
        <end position="539"/>
    </location>
</feature>
<feature type="compositionally biased region" description="Basic residues" evidence="1">
    <location>
        <begin position="424"/>
        <end position="438"/>
    </location>
</feature>
<dbReference type="Gene3D" id="1.10.555.10">
    <property type="entry name" value="Rho GTPase activation protein"/>
    <property type="match status" value="1"/>
</dbReference>
<keyword evidence="4" id="KW-1185">Reference proteome</keyword>
<feature type="region of interest" description="Disordered" evidence="1">
    <location>
        <begin position="790"/>
        <end position="1200"/>
    </location>
</feature>
<feature type="compositionally biased region" description="Pro residues" evidence="1">
    <location>
        <begin position="1155"/>
        <end position="1164"/>
    </location>
</feature>
<sequence>MLRGKPASLTNLNHHVVNPHLQHLQKSDSLKLKRGSGGSMRRKMSVSTKRKQKRDIEQLVTLGEAYLIIHLCAGEVVLRGLTESDIFRPIRIGDGADEVRYLINCLLRDNRTEFEDELKFQNIHNVIAGMRWTMKNCTSKIVPYECYEEFVRYEQEWQYDPRKGSFNQFLSYLPRQNKGILVELFDLFAMTMEQSHINHMHPTRILKSMSLHIFNEVKTKTYENFLTAYQEWLKYSHALIHLFLAYLRERACSTQLPERLHLLLQDYVECRKKCLMNSSVSGDGREIISSEHSLPDITISDLDEVIRSRRQISDSSNNNFHDNKSNSNSISRQSSLLRKTRTINTNKSNRSSLADIFPELLDSLSALKRKASFKSSNIIIIDDPRTAESKWEELQNKGLGIMSEEVLKLFFAYDDRNINPNTIKVKRKKSDGKKKRNGSQKNDRFEALPPLPKIEFVSDPLMSSSDFNDMNNDSSSSEFHDENSNGGEHKWDGFRNQGFRESIDNSSNIFSLSSTLGPSHGGSTVFENTRREESQEVRTQRPPTRRKTISFLCIKRRPPSISSDSSTYMHGHTYEDWEDWQIIDQTVDVVDSSHLSIETIDALFPYVWIEANVEEQDEQWSEWVFIEPRRGLIHECEWVMIEERNRYMTEWEQNLNNTNNPALSTHSSNRISALSNFNLPWVKSSKSSRSSGKRKSDASSTLHPPSALQQYSRSNNSSFSKTRPNLPPSGTPTEQMENFLNQPVDKGQEFRDMYIQQQEEEEESKLYQIQKYQQEQQKLILEQQEERKRRERERLQRQQQPQEARNQDEDDAEIADQYYQDDVYDQYRDDEQASEYQQDEEDNNEQTKSVLQSQYRQQLQKQRSQQQIDESFIQNQPPRDELQSAVPRPQIQKQGSQQFHPQIQKQGSQQFHPQVQKQGSQQFHPQIQKQASQQQIKQQVARDAEEDGYFTNHETYDQDEENYNQSAAYPQTGRPTQKQGHQSPKPSPATPSSLIPGKQSPYSGVRGRESPYPINPQASNRQPPMQGRQSPNGARGHKSPIMNNVHLPVPRNTRKQQSPVPVNANLPRQSPVMMNAPLPNRQPPIQSRQNPRTPPTQNAQLQQYPPQQYQQPYPQQQIGYPQQYPPPQYPPPQYPQQPQQYSQYPQQYRQQYGQQPPPQPPPQSYPQQTQPYSPQPTQQYQQQYPQQPQQSQQSYNNGMEVGGQQVQPLMNTINTSGGPIITQTTTNKIQTSRKILNNTTSEIEETVVQYENVTVSTTQSSVRMQAPISQQNLQQHQQQYESNKKDDGNTRSPTESEIIEGYTVPLPPHPAQEQKQEASNQVAPYQPSSPQMTTYNPPGTFGPYPLSYSTPPSPIMGSYPLSYSTPPSPIMGGSYPVSYSPTPPSPKMNPYMAAHRRSFEQPTSIQSNLPPEFFKQPSQLYNNLPPQIPMTIPFDVPAQQLYLNYPTSATSSPQQQPYYPPGYVPAESDRKGKGKAKISKKLRIGN</sequence>
<feature type="compositionally biased region" description="Low complexity" evidence="1">
    <location>
        <begin position="1102"/>
        <end position="1122"/>
    </location>
</feature>
<feature type="compositionally biased region" description="Low complexity" evidence="1">
    <location>
        <begin position="851"/>
        <end position="867"/>
    </location>
</feature>
<feature type="region of interest" description="Disordered" evidence="1">
    <location>
        <begin position="462"/>
        <end position="495"/>
    </location>
</feature>
<dbReference type="PANTHER" id="PTHR28093:SF1">
    <property type="entry name" value="MORPHOGENESIS-RELATED PROTEIN MSB1"/>
    <property type="match status" value="1"/>
</dbReference>
<feature type="compositionally biased region" description="Pro residues" evidence="1">
    <location>
        <begin position="1123"/>
        <end position="1135"/>
    </location>
</feature>
<feature type="region of interest" description="Disordered" evidence="1">
    <location>
        <begin position="423"/>
        <end position="449"/>
    </location>
</feature>
<feature type="compositionally biased region" description="Polar residues" evidence="1">
    <location>
        <begin position="1317"/>
        <end position="1334"/>
    </location>
</feature>
<feature type="compositionally biased region" description="Low complexity" evidence="1">
    <location>
        <begin position="1165"/>
        <end position="1195"/>
    </location>
</feature>
<feature type="compositionally biased region" description="Basic and acidic residues" evidence="1">
    <location>
        <begin position="478"/>
        <end position="493"/>
    </location>
</feature>
<protein>
    <submittedName>
        <fullName evidence="3">2619_t:CDS:1</fullName>
    </submittedName>
</protein>
<feature type="compositionally biased region" description="Polar residues" evidence="1">
    <location>
        <begin position="868"/>
        <end position="877"/>
    </location>
</feature>
<dbReference type="InterPro" id="IPR012965">
    <property type="entry name" value="Msb1/Mug8_dom"/>
</dbReference>
<dbReference type="Proteomes" id="UP000789375">
    <property type="component" value="Unassembled WGS sequence"/>
</dbReference>
<dbReference type="PANTHER" id="PTHR28093">
    <property type="entry name" value="MORPHOGENESIS-RELATED PROTEIN MSB1"/>
    <property type="match status" value="1"/>
</dbReference>
<feature type="compositionally biased region" description="Polar residues" evidence="1">
    <location>
        <begin position="701"/>
        <end position="723"/>
    </location>
</feature>
<feature type="compositionally biased region" description="Low complexity" evidence="1">
    <location>
        <begin position="313"/>
        <end position="335"/>
    </location>
</feature>
<dbReference type="GO" id="GO:0007165">
    <property type="term" value="P:signal transduction"/>
    <property type="evidence" value="ECO:0007669"/>
    <property type="project" value="InterPro"/>
</dbReference>